<evidence type="ECO:0000256" key="3">
    <source>
        <dbReference type="ARBA" id="ARBA00022692"/>
    </source>
</evidence>
<dbReference type="CDD" id="cd17316">
    <property type="entry name" value="MFS_SV2_like"/>
    <property type="match status" value="1"/>
</dbReference>
<evidence type="ECO:0000313" key="9">
    <source>
        <dbReference type="Proteomes" id="UP000549616"/>
    </source>
</evidence>
<gene>
    <name evidence="8" type="ORF">HNR02_007013</name>
</gene>
<organism evidence="8 9">
    <name type="scientific">Amycolatopsis endophytica</name>
    <dbReference type="NCBI Taxonomy" id="860233"/>
    <lineage>
        <taxon>Bacteria</taxon>
        <taxon>Bacillati</taxon>
        <taxon>Actinomycetota</taxon>
        <taxon>Actinomycetes</taxon>
        <taxon>Pseudonocardiales</taxon>
        <taxon>Pseudonocardiaceae</taxon>
        <taxon>Amycolatopsis</taxon>
    </lineage>
</organism>
<evidence type="ECO:0000256" key="4">
    <source>
        <dbReference type="ARBA" id="ARBA00022989"/>
    </source>
</evidence>
<name>A0A853BDW6_9PSEU</name>
<dbReference type="SUPFAM" id="SSF103473">
    <property type="entry name" value="MFS general substrate transporter"/>
    <property type="match status" value="1"/>
</dbReference>
<keyword evidence="4 6" id="KW-1133">Transmembrane helix</keyword>
<feature type="domain" description="Major facilitator superfamily (MFS) profile" evidence="7">
    <location>
        <begin position="34"/>
        <end position="446"/>
    </location>
</feature>
<dbReference type="InterPro" id="IPR036259">
    <property type="entry name" value="MFS_trans_sf"/>
</dbReference>
<feature type="transmembrane region" description="Helical" evidence="6">
    <location>
        <begin position="268"/>
        <end position="286"/>
    </location>
</feature>
<protein>
    <submittedName>
        <fullName evidence="8">Putative MFS transporter</fullName>
    </submittedName>
</protein>
<evidence type="ECO:0000259" key="7">
    <source>
        <dbReference type="PROSITE" id="PS50850"/>
    </source>
</evidence>
<dbReference type="PANTHER" id="PTHR23511:SF34">
    <property type="entry name" value="SYNAPTIC VESICLE GLYCOPROTEIN 2"/>
    <property type="match status" value="1"/>
</dbReference>
<comment type="subcellular location">
    <subcellularLocation>
        <location evidence="1">Cell membrane</location>
        <topology evidence="1">Multi-pass membrane protein</topology>
    </subcellularLocation>
</comment>
<proteinExistence type="predicted"/>
<feature type="transmembrane region" description="Helical" evidence="6">
    <location>
        <begin position="160"/>
        <end position="181"/>
    </location>
</feature>
<dbReference type="InterPro" id="IPR005829">
    <property type="entry name" value="Sugar_transporter_CS"/>
</dbReference>
<feature type="transmembrane region" description="Helical" evidence="6">
    <location>
        <begin position="357"/>
        <end position="380"/>
    </location>
</feature>
<dbReference type="Pfam" id="PF00083">
    <property type="entry name" value="Sugar_tr"/>
    <property type="match status" value="1"/>
</dbReference>
<feature type="transmembrane region" description="Helical" evidence="6">
    <location>
        <begin position="100"/>
        <end position="123"/>
    </location>
</feature>
<evidence type="ECO:0000256" key="1">
    <source>
        <dbReference type="ARBA" id="ARBA00004651"/>
    </source>
</evidence>
<sequence>MDGPTTHTAPQSRGAELIARFDRLPRMARAHWKWLPLLGLLSLGDTADINVLAYAAPALRKEWGLSIAQIGNLTSLSLLGMFAGALLGGRLADRFGRKRIILSGTVLYSACSILCGVAPNFAVLGLFRTLSGIGIQATIGVLSVYVAEMYPAKVRGRCQAAVLGVGFLGVPFVAFAAKLIIPLGPQAWRWVFVVGAVGLIPAVLGLFLLPESVRWQLAHGQDEKAARTVLRLEAQYSGELPPPALAAPSAPPAQGRLTELVTGAQRRITIVTVLTLMFGLVAFYGFNSWVPTLLVERGYSTSSALTISTVLSVAPPFGALVGMLVTDRWQRSRTLAVISLTTAVLMAIFALTNALWLTIVAGFLITMFLQSNAVTIYAYLPEVFPTTLRASGAGLSNGAGRLAAVGGAALIAAVYAGAGFVGVFLTTALFSLITAAVIGLFGEDTRNRSLR</sequence>
<evidence type="ECO:0000256" key="5">
    <source>
        <dbReference type="ARBA" id="ARBA00023136"/>
    </source>
</evidence>
<feature type="transmembrane region" description="Helical" evidence="6">
    <location>
        <begin position="187"/>
        <end position="209"/>
    </location>
</feature>
<keyword evidence="2" id="KW-0813">Transport</keyword>
<dbReference type="EMBL" id="JACCFK010000002">
    <property type="protein sequence ID" value="NYI93638.1"/>
    <property type="molecule type" value="Genomic_DNA"/>
</dbReference>
<keyword evidence="3 6" id="KW-0812">Transmembrane</keyword>
<feature type="transmembrane region" description="Helical" evidence="6">
    <location>
        <begin position="333"/>
        <end position="351"/>
    </location>
</feature>
<feature type="transmembrane region" description="Helical" evidence="6">
    <location>
        <begin position="424"/>
        <end position="442"/>
    </location>
</feature>
<evidence type="ECO:0000256" key="6">
    <source>
        <dbReference type="SAM" id="Phobius"/>
    </source>
</evidence>
<dbReference type="Gene3D" id="1.20.1250.20">
    <property type="entry name" value="MFS general substrate transporter like domains"/>
    <property type="match status" value="1"/>
</dbReference>
<dbReference type="InterPro" id="IPR020846">
    <property type="entry name" value="MFS_dom"/>
</dbReference>
<dbReference type="RefSeq" id="WP_179777788.1">
    <property type="nucleotide sequence ID" value="NZ_JACCFK010000002.1"/>
</dbReference>
<dbReference type="PANTHER" id="PTHR23511">
    <property type="entry name" value="SYNAPTIC VESICLE GLYCOPROTEIN 2"/>
    <property type="match status" value="1"/>
</dbReference>
<reference evidence="8 9" key="1">
    <citation type="submission" date="2020-07" db="EMBL/GenBank/DDBJ databases">
        <title>Sequencing the genomes of 1000 actinobacteria strains.</title>
        <authorList>
            <person name="Klenk H.-P."/>
        </authorList>
    </citation>
    <scope>NUCLEOTIDE SEQUENCE [LARGE SCALE GENOMIC DNA]</scope>
    <source>
        <strain evidence="8 9">DSM 104006</strain>
    </source>
</reference>
<evidence type="ECO:0000313" key="8">
    <source>
        <dbReference type="EMBL" id="NYI93638.1"/>
    </source>
</evidence>
<keyword evidence="9" id="KW-1185">Reference proteome</keyword>
<dbReference type="PROSITE" id="PS00216">
    <property type="entry name" value="SUGAR_TRANSPORT_1"/>
    <property type="match status" value="1"/>
</dbReference>
<comment type="caution">
    <text evidence="8">The sequence shown here is derived from an EMBL/GenBank/DDBJ whole genome shotgun (WGS) entry which is preliminary data.</text>
</comment>
<dbReference type="PROSITE" id="PS50850">
    <property type="entry name" value="MFS"/>
    <property type="match status" value="1"/>
</dbReference>
<evidence type="ECO:0000256" key="2">
    <source>
        <dbReference type="ARBA" id="ARBA00022448"/>
    </source>
</evidence>
<dbReference type="GO" id="GO:0022857">
    <property type="term" value="F:transmembrane transporter activity"/>
    <property type="evidence" value="ECO:0007669"/>
    <property type="project" value="InterPro"/>
</dbReference>
<dbReference type="InterPro" id="IPR005828">
    <property type="entry name" value="MFS_sugar_transport-like"/>
</dbReference>
<feature type="transmembrane region" description="Helical" evidence="6">
    <location>
        <begin position="401"/>
        <end position="418"/>
    </location>
</feature>
<feature type="transmembrane region" description="Helical" evidence="6">
    <location>
        <begin position="34"/>
        <end position="55"/>
    </location>
</feature>
<dbReference type="Proteomes" id="UP000549616">
    <property type="component" value="Unassembled WGS sequence"/>
</dbReference>
<keyword evidence="5 6" id="KW-0472">Membrane</keyword>
<feature type="transmembrane region" description="Helical" evidence="6">
    <location>
        <begin position="306"/>
        <end position="326"/>
    </location>
</feature>
<accession>A0A853BDW6</accession>
<feature type="transmembrane region" description="Helical" evidence="6">
    <location>
        <begin position="67"/>
        <end position="88"/>
    </location>
</feature>
<dbReference type="AlphaFoldDB" id="A0A853BDW6"/>
<feature type="transmembrane region" description="Helical" evidence="6">
    <location>
        <begin position="129"/>
        <end position="148"/>
    </location>
</feature>
<dbReference type="GO" id="GO:0005886">
    <property type="term" value="C:plasma membrane"/>
    <property type="evidence" value="ECO:0007669"/>
    <property type="project" value="UniProtKB-SubCell"/>
</dbReference>